<dbReference type="PROSITE" id="PS50110">
    <property type="entry name" value="RESPONSE_REGULATORY"/>
    <property type="match status" value="1"/>
</dbReference>
<evidence type="ECO:0000259" key="9">
    <source>
        <dbReference type="PROSITE" id="PS51755"/>
    </source>
</evidence>
<dbReference type="Pfam" id="PF00072">
    <property type="entry name" value="Response_reg"/>
    <property type="match status" value="1"/>
</dbReference>
<dbReference type="InterPro" id="IPR001867">
    <property type="entry name" value="OmpR/PhoB-type_DNA-bd"/>
</dbReference>
<dbReference type="InterPro" id="IPR036388">
    <property type="entry name" value="WH-like_DNA-bd_sf"/>
</dbReference>
<dbReference type="PANTHER" id="PTHR48111">
    <property type="entry name" value="REGULATOR OF RPOS"/>
    <property type="match status" value="1"/>
</dbReference>
<dbReference type="KEGG" id="caul:KCG34_20535"/>
<evidence type="ECO:0000313" key="10">
    <source>
        <dbReference type="EMBL" id="QUD87414.1"/>
    </source>
</evidence>
<dbReference type="GO" id="GO:0005829">
    <property type="term" value="C:cytosol"/>
    <property type="evidence" value="ECO:0007669"/>
    <property type="project" value="TreeGrafter"/>
</dbReference>
<evidence type="ECO:0000256" key="1">
    <source>
        <dbReference type="ARBA" id="ARBA00022553"/>
    </source>
</evidence>
<dbReference type="SMART" id="SM00448">
    <property type="entry name" value="REC"/>
    <property type="match status" value="1"/>
</dbReference>
<dbReference type="Gene3D" id="1.10.10.10">
    <property type="entry name" value="Winged helix-like DNA-binding domain superfamily/Winged helix DNA-binding domain"/>
    <property type="match status" value="1"/>
</dbReference>
<dbReference type="InterPro" id="IPR011006">
    <property type="entry name" value="CheY-like_superfamily"/>
</dbReference>
<dbReference type="SUPFAM" id="SSF46894">
    <property type="entry name" value="C-terminal effector domain of the bipartite response regulators"/>
    <property type="match status" value="1"/>
</dbReference>
<accession>A0A975FYP3</accession>
<evidence type="ECO:0000259" key="8">
    <source>
        <dbReference type="PROSITE" id="PS50110"/>
    </source>
</evidence>
<proteinExistence type="predicted"/>
<reference evidence="10" key="1">
    <citation type="submission" date="2021-04" db="EMBL/GenBank/DDBJ databases">
        <title>The complete genome sequence of Caulobacter sp. S6.</title>
        <authorList>
            <person name="Tang Y."/>
            <person name="Ouyang W."/>
            <person name="Liu Q."/>
            <person name="Huang B."/>
            <person name="Guo Z."/>
            <person name="Lei P."/>
        </authorList>
    </citation>
    <scope>NUCLEOTIDE SEQUENCE</scope>
    <source>
        <strain evidence="10">S6</strain>
    </source>
</reference>
<dbReference type="InterPro" id="IPR001789">
    <property type="entry name" value="Sig_transdc_resp-reg_receiver"/>
</dbReference>
<dbReference type="CDD" id="cd00383">
    <property type="entry name" value="trans_reg_C"/>
    <property type="match status" value="1"/>
</dbReference>
<keyword evidence="11" id="KW-1185">Reference proteome</keyword>
<dbReference type="GO" id="GO:0000156">
    <property type="term" value="F:phosphorelay response regulator activity"/>
    <property type="evidence" value="ECO:0007669"/>
    <property type="project" value="TreeGrafter"/>
</dbReference>
<dbReference type="InterPro" id="IPR039420">
    <property type="entry name" value="WalR-like"/>
</dbReference>
<evidence type="ECO:0000256" key="3">
    <source>
        <dbReference type="ARBA" id="ARBA00023015"/>
    </source>
</evidence>
<dbReference type="GO" id="GO:0006355">
    <property type="term" value="P:regulation of DNA-templated transcription"/>
    <property type="evidence" value="ECO:0007669"/>
    <property type="project" value="InterPro"/>
</dbReference>
<dbReference type="PANTHER" id="PTHR48111:SF59">
    <property type="entry name" value="TRANSCRIPTIONAL REGULATORY PROTEIN BAER"/>
    <property type="match status" value="1"/>
</dbReference>
<dbReference type="SMART" id="SM00862">
    <property type="entry name" value="Trans_reg_C"/>
    <property type="match status" value="1"/>
</dbReference>
<keyword evidence="2" id="KW-0902">Two-component regulatory system</keyword>
<keyword evidence="1 6" id="KW-0597">Phosphoprotein</keyword>
<keyword evidence="4 7" id="KW-0238">DNA-binding</keyword>
<dbReference type="Gene3D" id="6.10.250.690">
    <property type="match status" value="1"/>
</dbReference>
<dbReference type="EMBL" id="CP073078">
    <property type="protein sequence ID" value="QUD87414.1"/>
    <property type="molecule type" value="Genomic_DNA"/>
</dbReference>
<feature type="DNA-binding region" description="OmpR/PhoB-type" evidence="7">
    <location>
        <begin position="135"/>
        <end position="233"/>
    </location>
</feature>
<dbReference type="Gene3D" id="3.40.50.2300">
    <property type="match status" value="1"/>
</dbReference>
<feature type="modified residue" description="4-aspartylphosphate" evidence="6">
    <location>
        <position position="56"/>
    </location>
</feature>
<evidence type="ECO:0000256" key="6">
    <source>
        <dbReference type="PROSITE-ProRule" id="PRU00169"/>
    </source>
</evidence>
<dbReference type="Proteomes" id="UP000676409">
    <property type="component" value="Chromosome"/>
</dbReference>
<dbReference type="RefSeq" id="WP_211937466.1">
    <property type="nucleotide sequence ID" value="NZ_CP073078.1"/>
</dbReference>
<dbReference type="GO" id="GO:0032993">
    <property type="term" value="C:protein-DNA complex"/>
    <property type="evidence" value="ECO:0007669"/>
    <property type="project" value="TreeGrafter"/>
</dbReference>
<keyword evidence="3" id="KW-0805">Transcription regulation</keyword>
<keyword evidence="5" id="KW-0804">Transcription</keyword>
<dbReference type="InterPro" id="IPR016032">
    <property type="entry name" value="Sig_transdc_resp-reg_C-effctor"/>
</dbReference>
<feature type="domain" description="Response regulatory" evidence="8">
    <location>
        <begin position="7"/>
        <end position="120"/>
    </location>
</feature>
<organism evidence="10 11">
    <name type="scientific">Phenylobacterium montanum</name>
    <dbReference type="NCBI Taxonomy" id="2823693"/>
    <lineage>
        <taxon>Bacteria</taxon>
        <taxon>Pseudomonadati</taxon>
        <taxon>Pseudomonadota</taxon>
        <taxon>Alphaproteobacteria</taxon>
        <taxon>Caulobacterales</taxon>
        <taxon>Caulobacteraceae</taxon>
        <taxon>Phenylobacterium</taxon>
    </lineage>
</organism>
<dbReference type="FunFam" id="3.40.50.2300:FF:000001">
    <property type="entry name" value="DNA-binding response regulator PhoB"/>
    <property type="match status" value="1"/>
</dbReference>
<dbReference type="Pfam" id="PF00486">
    <property type="entry name" value="Trans_reg_C"/>
    <property type="match status" value="1"/>
</dbReference>
<gene>
    <name evidence="10" type="ORF">KCG34_20535</name>
</gene>
<feature type="domain" description="OmpR/PhoB-type" evidence="9">
    <location>
        <begin position="135"/>
        <end position="233"/>
    </location>
</feature>
<dbReference type="PROSITE" id="PS51755">
    <property type="entry name" value="OMPR_PHOB"/>
    <property type="match status" value="1"/>
</dbReference>
<dbReference type="SUPFAM" id="SSF52172">
    <property type="entry name" value="CheY-like"/>
    <property type="match status" value="1"/>
</dbReference>
<name>A0A975FYP3_9CAUL</name>
<dbReference type="AlphaFoldDB" id="A0A975FYP3"/>
<dbReference type="GO" id="GO:0000976">
    <property type="term" value="F:transcription cis-regulatory region binding"/>
    <property type="evidence" value="ECO:0007669"/>
    <property type="project" value="TreeGrafter"/>
</dbReference>
<sequence length="243" mass="26283">MTLMTQTVLVVDDDPHIRQLLVFALGKGGFETREAEDGEAALSLIAQARPDLVVLDINLPRMTGLEVCRRVRAESELPILFLSSRDDEIDRVLGIELGADDYVVKPFSPREVTARVAAILRRATSRPTAPAAEPGALITQGRLTLDLEAWSARWAGEEAALTVTEFSLLRALAAAPTKVFTRDAIIDRLHGPGFAVTDRTIDSHIRNLRAKFARMGGHDVVETRPGIGYRLGPCQGAAPGGAV</sequence>
<evidence type="ECO:0000256" key="5">
    <source>
        <dbReference type="ARBA" id="ARBA00023163"/>
    </source>
</evidence>
<evidence type="ECO:0000256" key="7">
    <source>
        <dbReference type="PROSITE-ProRule" id="PRU01091"/>
    </source>
</evidence>
<evidence type="ECO:0000256" key="2">
    <source>
        <dbReference type="ARBA" id="ARBA00023012"/>
    </source>
</evidence>
<protein>
    <submittedName>
        <fullName evidence="10">Response regulator transcription factor</fullName>
    </submittedName>
</protein>
<evidence type="ECO:0000256" key="4">
    <source>
        <dbReference type="ARBA" id="ARBA00023125"/>
    </source>
</evidence>
<evidence type="ECO:0000313" key="11">
    <source>
        <dbReference type="Proteomes" id="UP000676409"/>
    </source>
</evidence>